<dbReference type="SUPFAM" id="SSF53254">
    <property type="entry name" value="Phosphoglycerate mutase-like"/>
    <property type="match status" value="1"/>
</dbReference>
<dbReference type="Proteomes" id="UP000019478">
    <property type="component" value="Unassembled WGS sequence"/>
</dbReference>
<dbReference type="Gene3D" id="3.40.50.1240">
    <property type="entry name" value="Phosphoglycerate mutase-like"/>
    <property type="match status" value="1"/>
</dbReference>
<dbReference type="InterPro" id="IPR000560">
    <property type="entry name" value="His_Pase_clade-2"/>
</dbReference>
<reference evidence="2 3" key="1">
    <citation type="submission" date="2013-03" db="EMBL/GenBank/DDBJ databases">
        <title>The Genome Sequence of Capronia epimyces CBS 606.96.</title>
        <authorList>
            <consortium name="The Broad Institute Genomics Platform"/>
            <person name="Cuomo C."/>
            <person name="de Hoog S."/>
            <person name="Gorbushina A."/>
            <person name="Walker B."/>
            <person name="Young S.K."/>
            <person name="Zeng Q."/>
            <person name="Gargeya S."/>
            <person name="Fitzgerald M."/>
            <person name="Haas B."/>
            <person name="Abouelleil A."/>
            <person name="Allen A.W."/>
            <person name="Alvarado L."/>
            <person name="Arachchi H.M."/>
            <person name="Berlin A.M."/>
            <person name="Chapman S.B."/>
            <person name="Gainer-Dewar J."/>
            <person name="Goldberg J."/>
            <person name="Griggs A."/>
            <person name="Gujja S."/>
            <person name="Hansen M."/>
            <person name="Howarth C."/>
            <person name="Imamovic A."/>
            <person name="Ireland A."/>
            <person name="Larimer J."/>
            <person name="McCowan C."/>
            <person name="Murphy C."/>
            <person name="Pearson M."/>
            <person name="Poon T.W."/>
            <person name="Priest M."/>
            <person name="Roberts A."/>
            <person name="Saif S."/>
            <person name="Shea T."/>
            <person name="Sisk P."/>
            <person name="Sykes S."/>
            <person name="Wortman J."/>
            <person name="Nusbaum C."/>
            <person name="Birren B."/>
        </authorList>
    </citation>
    <scope>NUCLEOTIDE SEQUENCE [LARGE SCALE GENOMIC DNA]</scope>
    <source>
        <strain evidence="2 3">CBS 606.96</strain>
    </source>
</reference>
<dbReference type="PANTHER" id="PTHR11567">
    <property type="entry name" value="ACID PHOSPHATASE-RELATED"/>
    <property type="match status" value="1"/>
</dbReference>
<dbReference type="HOGENOM" id="CLU_030126_0_0_1"/>
<evidence type="ECO:0008006" key="4">
    <source>
        <dbReference type="Google" id="ProtNLM"/>
    </source>
</evidence>
<keyword evidence="3" id="KW-1185">Reference proteome</keyword>
<dbReference type="InterPro" id="IPR029033">
    <property type="entry name" value="His_PPase_superfam"/>
</dbReference>
<dbReference type="PANTHER" id="PTHR11567:SF195">
    <property type="entry name" value="ACID PHOSPHATASE, PUTATIVE (AFU_ORTHOLOGUE AFUA_3G14570)-RELATED"/>
    <property type="match status" value="1"/>
</dbReference>
<accession>W9XW76</accession>
<organism evidence="2 3">
    <name type="scientific">Capronia epimyces CBS 606.96</name>
    <dbReference type="NCBI Taxonomy" id="1182542"/>
    <lineage>
        <taxon>Eukaryota</taxon>
        <taxon>Fungi</taxon>
        <taxon>Dikarya</taxon>
        <taxon>Ascomycota</taxon>
        <taxon>Pezizomycotina</taxon>
        <taxon>Eurotiomycetes</taxon>
        <taxon>Chaetothyriomycetidae</taxon>
        <taxon>Chaetothyriales</taxon>
        <taxon>Herpotrichiellaceae</taxon>
        <taxon>Capronia</taxon>
    </lineage>
</organism>
<name>W9XW76_9EURO</name>
<evidence type="ECO:0000256" key="1">
    <source>
        <dbReference type="ARBA" id="ARBA00005375"/>
    </source>
</evidence>
<evidence type="ECO:0000313" key="2">
    <source>
        <dbReference type="EMBL" id="EXJ81251.1"/>
    </source>
</evidence>
<dbReference type="AlphaFoldDB" id="W9XW76"/>
<dbReference type="RefSeq" id="XP_007735839.1">
    <property type="nucleotide sequence ID" value="XM_007737649.1"/>
</dbReference>
<dbReference type="eggNOG" id="ENOG502RA4W">
    <property type="taxonomic scope" value="Eukaryota"/>
</dbReference>
<proteinExistence type="inferred from homology"/>
<dbReference type="EMBL" id="AMGY01000006">
    <property type="protein sequence ID" value="EXJ81251.1"/>
    <property type="molecule type" value="Genomic_DNA"/>
</dbReference>
<protein>
    <recommendedName>
        <fullName evidence="4">Acid phosphatase</fullName>
    </recommendedName>
</protein>
<evidence type="ECO:0000313" key="3">
    <source>
        <dbReference type="Proteomes" id="UP000019478"/>
    </source>
</evidence>
<sequence length="522" mass="57367">MGTLKALQTAFGAGFSTDPSTAPHSPVGQIWLHTMFTKIGNFLAVGLLSYDAAAQCLQANNSKPVDLSWHPPNKTSINNLSDVVNGTGVNGFVFNTSDTPVTSGYGTYNWCNMPHVRKQEYVVPPKEYKLEYVELIHRHHKRTPYAHNTFPHETYPWYCDDEALFYYGAPRPDGHSAQINWQVYTSDANPLAPEGFNGTCQFPQITAGGLNDSRQHGTDLFGVYHDLLSFLPDTYDSQKIQYRVTNNVITSQVAGQIVKGQYPGPFTDKPVSVAIQPASVDSLEPAYTCGAASDLFASYGVGSDATNWTLHLNESAALFARLDSISGVNTTNLDWKISFDHYFDNLSARLCHQKPLPCQAGNSSNCVVQTDADAVFRRGEYEYSFIYRDSPQSLAASAASFGIWMAELASNLRGAMGADNTTKSPALYRHNIAHDGSLSRLLSILQVDSMVWPGMGSEVVFELYSREGCYFLRVLWGGKVLRSSNPSLGRMDLIPVQVFLDYVDGLVGVKAAKIPGLCEGRE</sequence>
<dbReference type="OrthoDB" id="10262962at2759"/>
<dbReference type="GeneID" id="19171639"/>
<comment type="caution">
    <text evidence="2">The sequence shown here is derived from an EMBL/GenBank/DDBJ whole genome shotgun (WGS) entry which is preliminary data.</text>
</comment>
<dbReference type="Pfam" id="PF00328">
    <property type="entry name" value="His_Phos_2"/>
    <property type="match status" value="1"/>
</dbReference>
<dbReference type="GO" id="GO:0016791">
    <property type="term" value="F:phosphatase activity"/>
    <property type="evidence" value="ECO:0007669"/>
    <property type="project" value="TreeGrafter"/>
</dbReference>
<gene>
    <name evidence="2" type="ORF">A1O3_07541</name>
</gene>
<dbReference type="InterPro" id="IPR050645">
    <property type="entry name" value="Histidine_acid_phosphatase"/>
</dbReference>
<comment type="similarity">
    <text evidence="1">Belongs to the histidine acid phosphatase family.</text>
</comment>